<gene>
    <name evidence="3" type="ORF">GCWU000342_02078</name>
</gene>
<evidence type="ECO:0000313" key="3">
    <source>
        <dbReference type="EMBL" id="EEP27384.1"/>
    </source>
</evidence>
<keyword evidence="2" id="KW-1133">Transmembrane helix</keyword>
<dbReference type="STRING" id="626523.GCWU000342_02078"/>
<accession>C4GDA5</accession>
<feature type="region of interest" description="Disordered" evidence="1">
    <location>
        <begin position="244"/>
        <end position="331"/>
    </location>
</feature>
<dbReference type="HOGENOM" id="CLU_628363_0_0_9"/>
<dbReference type="RefSeq" id="WP_006907055.1">
    <property type="nucleotide sequence ID" value="NZ_GG665867.1"/>
</dbReference>
<sequence>MRRLFQNLAFDLIAVLVVGVLAAVIGWGISKHSIPMPPPLPQDRRTAQTATVTIHNNAASADKDGKVNGLRVYDPDSDNLAEYTDGSQQPLGSHVAIYVYNLASDVHLTIRHKGEIFADDDFPRLEDEKKVKFFDLILDGDLEVETKEINLKNQQGIATVHINDSSLALVTSDGQEWSDGQDIAFGQRSVSIAAKDRDLKAQIKIGDRIAATKVILKGRAAFVDDLNIDGDIFFQLDIASDEEVKAEQEAEQEAEQKEAQARVSEEKSSSEEKAKSRADRKSQSGSQTRPDPKKQDQSGGQTKPDTGKKDQSSDQKPNDNPEEKYATVTIEDESGSVFVGVVTDDDKESHDLNPNNVKKISSGARLPIGTRIAIFKYYDPKYSSFKVIHNGKYIVNRENDLGGEGSYSTIELTLEGDLVVTCSPVDGGRHTNEEGR</sequence>
<name>C4GDA5_9FIRM</name>
<evidence type="ECO:0000313" key="4">
    <source>
        <dbReference type="Proteomes" id="UP000003494"/>
    </source>
</evidence>
<dbReference type="eggNOG" id="ENOG50342IZ">
    <property type="taxonomic scope" value="Bacteria"/>
</dbReference>
<keyword evidence="4" id="KW-1185">Reference proteome</keyword>
<evidence type="ECO:0000256" key="1">
    <source>
        <dbReference type="SAM" id="MobiDB-lite"/>
    </source>
</evidence>
<dbReference type="Proteomes" id="UP000003494">
    <property type="component" value="Unassembled WGS sequence"/>
</dbReference>
<feature type="compositionally biased region" description="Basic and acidic residues" evidence="1">
    <location>
        <begin position="244"/>
        <end position="282"/>
    </location>
</feature>
<keyword evidence="2" id="KW-0812">Transmembrane</keyword>
<evidence type="ECO:0000256" key="2">
    <source>
        <dbReference type="SAM" id="Phobius"/>
    </source>
</evidence>
<proteinExistence type="predicted"/>
<feature type="transmembrane region" description="Helical" evidence="2">
    <location>
        <begin position="12"/>
        <end position="30"/>
    </location>
</feature>
<organism evidence="3 4">
    <name type="scientific">Shuttleworthella satelles DSM 14600</name>
    <dbReference type="NCBI Taxonomy" id="626523"/>
    <lineage>
        <taxon>Bacteria</taxon>
        <taxon>Bacillati</taxon>
        <taxon>Bacillota</taxon>
        <taxon>Clostridia</taxon>
        <taxon>Lachnospirales</taxon>
        <taxon>Lachnospiraceae</taxon>
        <taxon>Shuttleworthella</taxon>
    </lineage>
</organism>
<dbReference type="AlphaFoldDB" id="C4GDA5"/>
<reference evidence="3" key="1">
    <citation type="submission" date="2009-04" db="EMBL/GenBank/DDBJ databases">
        <authorList>
            <person name="Weinstock G."/>
            <person name="Sodergren E."/>
            <person name="Clifton S."/>
            <person name="Fulton L."/>
            <person name="Fulton B."/>
            <person name="Courtney L."/>
            <person name="Fronick C."/>
            <person name="Harrison M."/>
            <person name="Strong C."/>
            <person name="Farmer C."/>
            <person name="Delahaunty K."/>
            <person name="Markovic C."/>
            <person name="Hall O."/>
            <person name="Minx P."/>
            <person name="Tomlinson C."/>
            <person name="Mitreva M."/>
            <person name="Nelson J."/>
            <person name="Hou S."/>
            <person name="Wollam A."/>
            <person name="Pepin K.H."/>
            <person name="Johnson M."/>
            <person name="Bhonagiri V."/>
            <person name="Nash W.E."/>
            <person name="Warren W."/>
            <person name="Chinwalla A."/>
            <person name="Mardis E.R."/>
            <person name="Wilson R.K."/>
        </authorList>
    </citation>
    <scope>NUCLEOTIDE SEQUENCE [LARGE SCALE GENOMIC DNA]</scope>
    <source>
        <strain evidence="3">DSM 14600</strain>
    </source>
</reference>
<dbReference type="EMBL" id="ACIP02000007">
    <property type="protein sequence ID" value="EEP27384.1"/>
    <property type="molecule type" value="Genomic_DNA"/>
</dbReference>
<comment type="caution">
    <text evidence="3">The sequence shown here is derived from an EMBL/GenBank/DDBJ whole genome shotgun (WGS) entry which is preliminary data.</text>
</comment>
<protein>
    <submittedName>
        <fullName evidence="3">Uncharacterized protein</fullName>
    </submittedName>
</protein>
<keyword evidence="2" id="KW-0472">Membrane</keyword>
<feature type="compositionally biased region" description="Basic and acidic residues" evidence="1">
    <location>
        <begin position="305"/>
        <end position="325"/>
    </location>
</feature>